<evidence type="ECO:0000256" key="1">
    <source>
        <dbReference type="SAM" id="MobiDB-lite"/>
    </source>
</evidence>
<evidence type="ECO:0000313" key="2">
    <source>
        <dbReference type="EMBL" id="ETE60498.1"/>
    </source>
</evidence>
<dbReference type="EMBL" id="AZIM01004619">
    <property type="protein sequence ID" value="ETE60498.1"/>
    <property type="molecule type" value="Genomic_DNA"/>
</dbReference>
<feature type="compositionally biased region" description="Basic and acidic residues" evidence="1">
    <location>
        <begin position="45"/>
        <end position="73"/>
    </location>
</feature>
<accession>V8NFV3</accession>
<gene>
    <name evidence="2" type="primary">myoM</name>
    <name evidence="2" type="ORF">L345_13760</name>
</gene>
<evidence type="ECO:0000313" key="3">
    <source>
        <dbReference type="Proteomes" id="UP000018936"/>
    </source>
</evidence>
<dbReference type="AlphaFoldDB" id="V8NFV3"/>
<feature type="region of interest" description="Disordered" evidence="1">
    <location>
        <begin position="125"/>
        <end position="150"/>
    </location>
</feature>
<proteinExistence type="predicted"/>
<organism evidence="2 3">
    <name type="scientific">Ophiophagus hannah</name>
    <name type="common">King cobra</name>
    <name type="synonym">Naja hannah</name>
    <dbReference type="NCBI Taxonomy" id="8665"/>
    <lineage>
        <taxon>Eukaryota</taxon>
        <taxon>Metazoa</taxon>
        <taxon>Chordata</taxon>
        <taxon>Craniata</taxon>
        <taxon>Vertebrata</taxon>
        <taxon>Euteleostomi</taxon>
        <taxon>Lepidosauria</taxon>
        <taxon>Squamata</taxon>
        <taxon>Bifurcata</taxon>
        <taxon>Unidentata</taxon>
        <taxon>Episquamata</taxon>
        <taxon>Toxicofera</taxon>
        <taxon>Serpentes</taxon>
        <taxon>Colubroidea</taxon>
        <taxon>Elapidae</taxon>
        <taxon>Elapinae</taxon>
        <taxon>Ophiophagus</taxon>
    </lineage>
</organism>
<feature type="compositionally biased region" description="Basic residues" evidence="1">
    <location>
        <begin position="30"/>
        <end position="44"/>
    </location>
</feature>
<feature type="compositionally biased region" description="Polar residues" evidence="1">
    <location>
        <begin position="141"/>
        <end position="150"/>
    </location>
</feature>
<sequence>KKEKERKREGGREGRKERKEGRKERERERKGKKREGRKERKKKERGSEGKKERRERKKEEIARKKGGREGRKEKRERKKERKKDLHSWGAPNLTTLRLLGFNSPNSPASILLTNLTPAEIPLTSVARKVQPQGPWHRQKSGETTIRDSVQ</sequence>
<feature type="compositionally biased region" description="Basic and acidic residues" evidence="1">
    <location>
        <begin position="1"/>
        <end position="29"/>
    </location>
</feature>
<keyword evidence="3" id="KW-1185">Reference proteome</keyword>
<protein>
    <submittedName>
        <fullName evidence="2">Myosin-M heavy chain</fullName>
    </submittedName>
</protein>
<name>V8NFV3_OPHHA</name>
<reference evidence="2 3" key="1">
    <citation type="journal article" date="2013" name="Proc. Natl. Acad. Sci. U.S.A.">
        <title>The king cobra genome reveals dynamic gene evolution and adaptation in the snake venom system.</title>
        <authorList>
            <person name="Vonk F.J."/>
            <person name="Casewell N.R."/>
            <person name="Henkel C.V."/>
            <person name="Heimberg A.M."/>
            <person name="Jansen H.J."/>
            <person name="McCleary R.J."/>
            <person name="Kerkkamp H.M."/>
            <person name="Vos R.A."/>
            <person name="Guerreiro I."/>
            <person name="Calvete J.J."/>
            <person name="Wuster W."/>
            <person name="Woods A.E."/>
            <person name="Logan J.M."/>
            <person name="Harrison R.A."/>
            <person name="Castoe T.A."/>
            <person name="de Koning A.P."/>
            <person name="Pollock D.D."/>
            <person name="Yandell M."/>
            <person name="Calderon D."/>
            <person name="Renjifo C."/>
            <person name="Currier R.B."/>
            <person name="Salgado D."/>
            <person name="Pla D."/>
            <person name="Sanz L."/>
            <person name="Hyder A.S."/>
            <person name="Ribeiro J.M."/>
            <person name="Arntzen J.W."/>
            <person name="van den Thillart G.E."/>
            <person name="Boetzer M."/>
            <person name="Pirovano W."/>
            <person name="Dirks R.P."/>
            <person name="Spaink H.P."/>
            <person name="Duboule D."/>
            <person name="McGlinn E."/>
            <person name="Kini R.M."/>
            <person name="Richardson M.K."/>
        </authorList>
    </citation>
    <scope>NUCLEOTIDE SEQUENCE</scope>
    <source>
        <tissue evidence="2">Blood</tissue>
    </source>
</reference>
<feature type="non-terminal residue" evidence="2">
    <location>
        <position position="150"/>
    </location>
</feature>
<feature type="non-terminal residue" evidence="2">
    <location>
        <position position="1"/>
    </location>
</feature>
<comment type="caution">
    <text evidence="2">The sequence shown here is derived from an EMBL/GenBank/DDBJ whole genome shotgun (WGS) entry which is preliminary data.</text>
</comment>
<dbReference type="Proteomes" id="UP000018936">
    <property type="component" value="Unassembled WGS sequence"/>
</dbReference>
<feature type="region of interest" description="Disordered" evidence="1">
    <location>
        <begin position="1"/>
        <end position="94"/>
    </location>
</feature>